<dbReference type="SUPFAM" id="SSF159594">
    <property type="entry name" value="XCC0632-like"/>
    <property type="match status" value="1"/>
</dbReference>
<protein>
    <submittedName>
        <fullName evidence="3">ABC transporter</fullName>
    </submittedName>
</protein>
<feature type="signal peptide" evidence="1">
    <location>
        <begin position="1"/>
        <end position="24"/>
    </location>
</feature>
<dbReference type="AlphaFoldDB" id="A0A437JDU6"/>
<proteinExistence type="predicted"/>
<comment type="caution">
    <text evidence="3">The sequence shown here is derived from an EMBL/GenBank/DDBJ whole genome shotgun (WGS) entry which is preliminary data.</text>
</comment>
<dbReference type="Pfam" id="PF03886">
    <property type="entry name" value="ABC_trans_aux"/>
    <property type="match status" value="1"/>
</dbReference>
<name>A0A437JDU6_9SPHN</name>
<dbReference type="EMBL" id="RZUL01000001">
    <property type="protein sequence ID" value="RVT43913.1"/>
    <property type="molecule type" value="Genomic_DNA"/>
</dbReference>
<dbReference type="Proteomes" id="UP000282977">
    <property type="component" value="Unassembled WGS sequence"/>
</dbReference>
<reference evidence="3 4" key="1">
    <citation type="submission" date="2019-01" db="EMBL/GenBank/DDBJ databases">
        <authorList>
            <person name="Chen W.-M."/>
        </authorList>
    </citation>
    <scope>NUCLEOTIDE SEQUENCE [LARGE SCALE GENOMIC DNA]</scope>
    <source>
        <strain evidence="3 4">TLA-22</strain>
    </source>
</reference>
<keyword evidence="4" id="KW-1185">Reference proteome</keyword>
<dbReference type="InterPro" id="IPR005586">
    <property type="entry name" value="ABC_trans_aux"/>
</dbReference>
<dbReference type="PROSITE" id="PS51257">
    <property type="entry name" value="PROKAR_LIPOPROTEIN"/>
    <property type="match status" value="1"/>
</dbReference>
<evidence type="ECO:0000313" key="3">
    <source>
        <dbReference type="EMBL" id="RVT43913.1"/>
    </source>
</evidence>
<dbReference type="Gene3D" id="3.40.50.10610">
    <property type="entry name" value="ABC-type transport auxiliary lipoprotein component"/>
    <property type="match status" value="1"/>
</dbReference>
<feature type="chain" id="PRO_5019552716" evidence="1">
    <location>
        <begin position="25"/>
        <end position="205"/>
    </location>
</feature>
<feature type="domain" description="ABC-type transport auxiliary lipoprotein component" evidence="2">
    <location>
        <begin position="47"/>
        <end position="198"/>
    </location>
</feature>
<evidence type="ECO:0000259" key="2">
    <source>
        <dbReference type="Pfam" id="PF03886"/>
    </source>
</evidence>
<gene>
    <name evidence="3" type="ORF">ENE74_04845</name>
</gene>
<organism evidence="3 4">
    <name type="scientific">Sphingobium algorifonticola</name>
    <dbReference type="NCBI Taxonomy" id="2008318"/>
    <lineage>
        <taxon>Bacteria</taxon>
        <taxon>Pseudomonadati</taxon>
        <taxon>Pseudomonadota</taxon>
        <taxon>Alphaproteobacteria</taxon>
        <taxon>Sphingomonadales</taxon>
        <taxon>Sphingomonadaceae</taxon>
        <taxon>Sphingobium</taxon>
    </lineage>
</organism>
<keyword evidence="1" id="KW-0732">Signal</keyword>
<sequence length="205" mass="21218">MKGAEMMRNSSRILAGMLLCTALAGCVSFGDKAPTQLLSLSSDARVAPGTTRIGGSGKSITVLPPETPKQLDTVRVPVQVDAVSVAYVKDARWVDSPRQMFQHLLSETIAASGSAIVLDPGQYSADPGRRLLGVLVDFGIDARTNSAIVTYDATLAPVGGQPVQRKRFSASVPVGTIDATGVGNPINQAANKVAAEVAAWVGTTG</sequence>
<dbReference type="OrthoDB" id="7391077at2"/>
<accession>A0A437JDU6</accession>
<evidence type="ECO:0000256" key="1">
    <source>
        <dbReference type="SAM" id="SignalP"/>
    </source>
</evidence>
<evidence type="ECO:0000313" key="4">
    <source>
        <dbReference type="Proteomes" id="UP000282977"/>
    </source>
</evidence>